<dbReference type="Gene3D" id="3.40.630.30">
    <property type="match status" value="1"/>
</dbReference>
<name>A0ABS6C014_9CLOT</name>
<keyword evidence="3" id="KW-1185">Reference proteome</keyword>
<dbReference type="InterPro" id="IPR016181">
    <property type="entry name" value="Acyl_CoA_acyltransferase"/>
</dbReference>
<feature type="domain" description="N-acetyltransferase" evidence="1">
    <location>
        <begin position="1"/>
        <end position="34"/>
    </location>
</feature>
<dbReference type="InterPro" id="IPR000182">
    <property type="entry name" value="GNAT_dom"/>
</dbReference>
<evidence type="ECO:0000313" key="2">
    <source>
        <dbReference type="EMBL" id="MBU3218815.1"/>
    </source>
</evidence>
<dbReference type="EMBL" id="JAHLDG010000002">
    <property type="protein sequence ID" value="MBU3218815.1"/>
    <property type="molecule type" value="Genomic_DNA"/>
</dbReference>
<reference evidence="2 3" key="1">
    <citation type="submission" date="2021-06" db="EMBL/GenBank/DDBJ databases">
        <title>Clostridia strains as spoilage organisms.</title>
        <authorList>
            <person name="Wambui J."/>
            <person name="Stephan R."/>
            <person name="Stevens M.J.A."/>
        </authorList>
    </citation>
    <scope>NUCLEOTIDE SEQUENCE [LARGE SCALE GENOMIC DNA]</scope>
    <source>
        <strain evidence="2 3">CM013</strain>
    </source>
</reference>
<evidence type="ECO:0000313" key="3">
    <source>
        <dbReference type="Proteomes" id="UP000740830"/>
    </source>
</evidence>
<dbReference type="SUPFAM" id="SSF55729">
    <property type="entry name" value="Acyl-CoA N-acyltransferases (Nat)"/>
    <property type="match status" value="1"/>
</dbReference>
<organism evidence="2 3">
    <name type="scientific">Clostridium algidicarnis</name>
    <dbReference type="NCBI Taxonomy" id="37659"/>
    <lineage>
        <taxon>Bacteria</taxon>
        <taxon>Bacillati</taxon>
        <taxon>Bacillota</taxon>
        <taxon>Clostridia</taxon>
        <taxon>Eubacteriales</taxon>
        <taxon>Clostridiaceae</taxon>
        <taxon>Clostridium</taxon>
    </lineage>
</organism>
<dbReference type="Pfam" id="PF13302">
    <property type="entry name" value="Acetyltransf_3"/>
    <property type="match status" value="1"/>
</dbReference>
<dbReference type="RefSeq" id="WP_104410560.1">
    <property type="nucleotide sequence ID" value="NZ_JACKWW010000010.1"/>
</dbReference>
<evidence type="ECO:0000259" key="1">
    <source>
        <dbReference type="Pfam" id="PF13302"/>
    </source>
</evidence>
<dbReference type="Proteomes" id="UP000740830">
    <property type="component" value="Unassembled WGS sequence"/>
</dbReference>
<gene>
    <name evidence="2" type="ORF">KPL27_01645</name>
</gene>
<comment type="caution">
    <text evidence="2">The sequence shown here is derived from an EMBL/GenBank/DDBJ whole genome shotgun (WGS) entry which is preliminary data.</text>
</comment>
<proteinExistence type="predicted"/>
<accession>A0ABS6C014</accession>
<sequence>MFNPLFYGKGYATEGCNAILEYGFEKLGMHIEALIYLTIQLFY</sequence>
<protein>
    <submittedName>
        <fullName evidence="2">GNAT family N-acetyltransferase</fullName>
    </submittedName>
</protein>